<sequence length="504" mass="55142">MASHVVVIATDLRRTTIKVNPGTYLADVLQQACKKLNLSSDRYLIKHRQKQVDLSIPFRTSGLIPGAKLELVLKSNTPSAIQVALQVPLPEGREIPGGRLIQKFPSDLTIWKVLRQFESGQASNGRNINITARGVAQTTSSSGSGGGQLYYEIPVLNIMGRELASFDDFQRTLSQLGYNSGSVLIRLAYRKTDQTLFDAMADIGRFFNEEEAPAAPEESEKETNKPAEETQDTPMVESQPDPVKESSRDQQPTEQEETPGSSVDQPPSEDAMAIDNSQPSNPLEPVSVFLAPSGTVPAAALAAVEEHDYTPSIAHAQIHQARLQEYSRNKRLLSDKELDDKAAAEAAKMAAIKSVLVKVRFPDNTSSDWQVSPSETGRFLYDAVRHVMANDDQPFHLVLPGTTTVIKNDDGPSNGLIKDYKISGRILVNLVWDNGVPPAVRKQPFLKSNVAQQGQQVKVPEPLVVSDDKGKGPALPTLQQTDKDEGSGDRIGKKIPKWLKLGKK</sequence>
<feature type="compositionally biased region" description="Basic and acidic residues" evidence="1">
    <location>
        <begin position="481"/>
        <end position="492"/>
    </location>
</feature>
<evidence type="ECO:0000256" key="1">
    <source>
        <dbReference type="SAM" id="MobiDB-lite"/>
    </source>
</evidence>
<evidence type="ECO:0000313" key="3">
    <source>
        <dbReference type="EMBL" id="KAF7534829.1"/>
    </source>
</evidence>
<dbReference type="PANTHER" id="PTHR46467">
    <property type="entry name" value="TETHER CONTAINING UBX DOMAIN FOR GLUT4"/>
    <property type="match status" value="1"/>
</dbReference>
<dbReference type="EMBL" id="JAANBB010000748">
    <property type="protein sequence ID" value="KAF7534829.1"/>
    <property type="molecule type" value="Genomic_DNA"/>
</dbReference>
<keyword evidence="4" id="KW-1185">Reference proteome</keyword>
<feature type="region of interest" description="Disordered" evidence="1">
    <location>
        <begin position="211"/>
        <end position="288"/>
    </location>
</feature>
<protein>
    <recommendedName>
        <fullName evidence="2">TUG ubiquitin-like domain-containing protein</fullName>
    </recommendedName>
</protein>
<proteinExistence type="predicted"/>
<dbReference type="GO" id="GO:0006886">
    <property type="term" value="P:intracellular protein transport"/>
    <property type="evidence" value="ECO:0007669"/>
    <property type="project" value="TreeGrafter"/>
</dbReference>
<organism evidence="3 4">
    <name type="scientific">Cylindrodendrum hubeiense</name>
    <dbReference type="NCBI Taxonomy" id="595255"/>
    <lineage>
        <taxon>Eukaryota</taxon>
        <taxon>Fungi</taxon>
        <taxon>Dikarya</taxon>
        <taxon>Ascomycota</taxon>
        <taxon>Pezizomycotina</taxon>
        <taxon>Sordariomycetes</taxon>
        <taxon>Hypocreomycetidae</taxon>
        <taxon>Hypocreales</taxon>
        <taxon>Nectriaceae</taxon>
        <taxon>Cylindrodendrum</taxon>
    </lineage>
</organism>
<dbReference type="InterPro" id="IPR021569">
    <property type="entry name" value="TUG-UBL1"/>
</dbReference>
<feature type="region of interest" description="Disordered" evidence="1">
    <location>
        <begin position="450"/>
        <end position="495"/>
    </location>
</feature>
<dbReference type="GO" id="GO:0005737">
    <property type="term" value="C:cytoplasm"/>
    <property type="evidence" value="ECO:0007669"/>
    <property type="project" value="TreeGrafter"/>
</dbReference>
<dbReference type="SUPFAM" id="SSF54236">
    <property type="entry name" value="Ubiquitin-like"/>
    <property type="match status" value="2"/>
</dbReference>
<comment type="caution">
    <text evidence="3">The sequence shown here is derived from an EMBL/GenBank/DDBJ whole genome shotgun (WGS) entry which is preliminary data.</text>
</comment>
<dbReference type="Gene3D" id="3.10.20.90">
    <property type="entry name" value="Phosphatidylinositol 3-kinase Catalytic Subunit, Chain A, domain 1"/>
    <property type="match status" value="1"/>
</dbReference>
<feature type="compositionally biased region" description="Acidic residues" evidence="1">
    <location>
        <begin position="211"/>
        <end position="220"/>
    </location>
</feature>
<name>A0A9P5GTV3_9HYPO</name>
<dbReference type="Pfam" id="PF11470">
    <property type="entry name" value="TUG-UBL1"/>
    <property type="match status" value="1"/>
</dbReference>
<feature type="compositionally biased region" description="Polar residues" evidence="1">
    <location>
        <begin position="249"/>
        <end position="265"/>
    </location>
</feature>
<dbReference type="OrthoDB" id="440781at2759"/>
<dbReference type="AlphaFoldDB" id="A0A9P5GTV3"/>
<dbReference type="PANTHER" id="PTHR46467:SF1">
    <property type="entry name" value="TETHER CONTAINING UBX DOMAIN FOR GLUT4"/>
    <property type="match status" value="1"/>
</dbReference>
<reference evidence="3" key="1">
    <citation type="submission" date="2020-03" db="EMBL/GenBank/DDBJ databases">
        <title>Draft Genome Sequence of Cylindrodendrum hubeiense.</title>
        <authorList>
            <person name="Buettner E."/>
            <person name="Kellner H."/>
        </authorList>
    </citation>
    <scope>NUCLEOTIDE SEQUENCE</scope>
    <source>
        <strain evidence="3">IHI 201604</strain>
    </source>
</reference>
<dbReference type="Proteomes" id="UP000722485">
    <property type="component" value="Unassembled WGS sequence"/>
</dbReference>
<dbReference type="GO" id="GO:0012506">
    <property type="term" value="C:vesicle membrane"/>
    <property type="evidence" value="ECO:0007669"/>
    <property type="project" value="TreeGrafter"/>
</dbReference>
<dbReference type="CDD" id="cd16105">
    <property type="entry name" value="Ubl_ASPSCR1_like"/>
    <property type="match status" value="1"/>
</dbReference>
<feature type="domain" description="TUG ubiquitin-like" evidence="2">
    <location>
        <begin position="8"/>
        <end position="71"/>
    </location>
</feature>
<evidence type="ECO:0000259" key="2">
    <source>
        <dbReference type="Pfam" id="PF11470"/>
    </source>
</evidence>
<dbReference type="GO" id="GO:0005634">
    <property type="term" value="C:nucleus"/>
    <property type="evidence" value="ECO:0007669"/>
    <property type="project" value="TreeGrafter"/>
</dbReference>
<gene>
    <name evidence="3" type="ORF">G7Z17_g13303</name>
</gene>
<dbReference type="InterPro" id="IPR029071">
    <property type="entry name" value="Ubiquitin-like_domsf"/>
</dbReference>
<accession>A0A9P5GTV3</accession>
<evidence type="ECO:0000313" key="4">
    <source>
        <dbReference type="Proteomes" id="UP000722485"/>
    </source>
</evidence>